<feature type="compositionally biased region" description="Polar residues" evidence="2">
    <location>
        <begin position="312"/>
        <end position="323"/>
    </location>
</feature>
<feature type="coiled-coil region" evidence="1">
    <location>
        <begin position="25"/>
        <end position="87"/>
    </location>
</feature>
<evidence type="ECO:0000313" key="3">
    <source>
        <dbReference type="EMBL" id="KAG7358442.1"/>
    </source>
</evidence>
<feature type="coiled-coil region" evidence="1">
    <location>
        <begin position="114"/>
        <end position="155"/>
    </location>
</feature>
<feature type="region of interest" description="Disordered" evidence="2">
    <location>
        <begin position="342"/>
        <end position="369"/>
    </location>
</feature>
<evidence type="ECO:0000313" key="4">
    <source>
        <dbReference type="Proteomes" id="UP000693970"/>
    </source>
</evidence>
<evidence type="ECO:0000256" key="1">
    <source>
        <dbReference type="SAM" id="Coils"/>
    </source>
</evidence>
<feature type="coiled-coil region" evidence="1">
    <location>
        <begin position="836"/>
        <end position="877"/>
    </location>
</feature>
<sequence>MGPLSGNKVKEISSITVKNNDEMNVKFLREQLQLHSDLSKALEEKLEQRNHRIKSLQHELQAKESAFQDLQNNFDDQVTKIQDLEETCVARSAKVSQLVQVIAAKKTSEIQEALLEKSLQVADLIQERHKLERNIVNLEEELATTKVMATKLKQDRDKNNKLLLELSDIVRTLNTIAVEYEKVDNKTTDDDSATSNSSASMPMNQPLRNVKRKIQAIEHDRQRLVRERDLLKLDNEAKDAQIAALEASLRLFNDKVRLKNGDGHDCNALDSADDLDMRNNAGAWRCNDPMEDSPRRFPLQEFAEEKKDDADSTASPAHGSSNEKSSHHVIYTDMGKSLSVVEEDVSSASSSSGSESSFSTLEAPPSPTIPLKEHEELKLKFEKALDVIETLRNELSKRIRREGKIRSSKNSEATNAAEVASVSRQLGEASEQVKRLEGKIERMRVEHFEENDKNHSLIQDLRRELEERRRSYEESLLCSKLESEEAQKMNGILKQQYNDLEKEYTMKIDLLEQQIKDCQVEKQQSLSELQEFYKEQMENKTREHNRAMEEKEQALHDIKFEYDTFLEVHLKMEEEANKEKKLYKEALKRIVSLEQDLMEIQDKLRANTRAHQEELSCAKEKKTEAVQKYNQLKHGYELLVVKHTKELEESSAKFEKLHEENKESVKNYERQVAELKQKHKELRHDFDDALIEHGKKMQLAELQYQKLKSEYEVSVQAKNQEIDDLKLKGKSQMNELIERLKKESRDELDQQALKFKETLEQQRRDAEIEADRMKKISDEEIEKVKSDSQCVLKKRQAEFLEMLDQCQRAKEEGETRLTSKLDEQKKDMFELRAHTTKQLEKQQHEAQVILEKVQTELREEINRLIEENSSLQEHKREGDDMKVLYRELASSYQSSLVTIEMLIKTAQSRRMTMGQNCADVSERSGSVMEKIRALEKQSGKNFRCKPGFNSFSKRPNSDPTFQRDFIALLERLGLTEDATICEREDGGDHKMTSSFACSSVSVESVLARKGAESAQNCKENDSTEATDIMSSFHEGAIHMVQSKHASPYPEMIFSPLFEDLLRHFVRTREVNSAIVSHGVPAPKDEYIDKVEQSLHPCIDTNALMDARINAERVQAENIRHKIKENAAEIVSQAREKELRLLERQFNSLRKKFEELLQTESATSSHGKDSMLNVIDNKRSNDDPSHRLILTLSSVISEGGFTNNASALNMSEVDYLRKQLLGAELKAKVTKKKIDSSKMLVNEARKQREEGSRNLEMVMGNFDYLDRSNIYSRHDLTGTLPAVSQRISQETENSTCLSPLPMITVDKWADTAVMSYQDCEEDSKGIQPKDVTFSHCMQSIQDELKQTRQEARIAKQKQLEREENLHDVILQYKALQKEYDDLSKSLGQQTSTTVGKSYFDADSENITRFELANKHETAQIAIRDFQEKLDGAQTSLFNAQAKRGSRRDAIEQYKSVQDEFLAVFDEKKKIEKILYCQHKKGSDHLSSQETSELDAETTTEAQSFKKEDLNPSYGGKTKVKSEEPPIPGTVQERILMLEAAKTKLPSPPSNPSSLNSSSTESSDNVSAVSGSKKRNKGKKMGFLRGNRLGFASKLPSVSTKSSGNKVKT</sequence>
<dbReference type="Proteomes" id="UP000693970">
    <property type="component" value="Unassembled WGS sequence"/>
</dbReference>
<evidence type="ECO:0000256" key="2">
    <source>
        <dbReference type="SAM" id="MobiDB-lite"/>
    </source>
</evidence>
<name>A0A9K3LAF9_9STRA</name>
<feature type="coiled-coil region" evidence="1">
    <location>
        <begin position="207"/>
        <end position="234"/>
    </location>
</feature>
<feature type="region of interest" description="Disordered" evidence="2">
    <location>
        <begin position="304"/>
        <end position="329"/>
    </location>
</feature>
<feature type="region of interest" description="Disordered" evidence="2">
    <location>
        <begin position="185"/>
        <end position="204"/>
    </location>
</feature>
<reference evidence="3" key="1">
    <citation type="journal article" date="2021" name="Sci. Rep.">
        <title>Diploid genomic architecture of Nitzschia inconspicua, an elite biomass production diatom.</title>
        <authorList>
            <person name="Oliver A."/>
            <person name="Podell S."/>
            <person name="Pinowska A."/>
            <person name="Traller J.C."/>
            <person name="Smith S.R."/>
            <person name="McClure R."/>
            <person name="Beliaev A."/>
            <person name="Bohutskyi P."/>
            <person name="Hill E.A."/>
            <person name="Rabines A."/>
            <person name="Zheng H."/>
            <person name="Allen L.Z."/>
            <person name="Kuo A."/>
            <person name="Grigoriev I.V."/>
            <person name="Allen A.E."/>
            <person name="Hazlebeck D."/>
            <person name="Allen E.E."/>
        </authorList>
    </citation>
    <scope>NUCLEOTIDE SEQUENCE</scope>
    <source>
        <strain evidence="3">Hildebrandi</strain>
    </source>
</reference>
<feature type="region of interest" description="Disordered" evidence="2">
    <location>
        <begin position="1480"/>
        <end position="1607"/>
    </location>
</feature>
<proteinExistence type="predicted"/>
<feature type="compositionally biased region" description="Low complexity" evidence="2">
    <location>
        <begin position="346"/>
        <end position="359"/>
    </location>
</feature>
<feature type="coiled-coil region" evidence="1">
    <location>
        <begin position="1131"/>
        <end position="1158"/>
    </location>
</feature>
<reference evidence="3" key="2">
    <citation type="submission" date="2021-04" db="EMBL/GenBank/DDBJ databases">
        <authorList>
            <person name="Podell S."/>
        </authorList>
    </citation>
    <scope>NUCLEOTIDE SEQUENCE</scope>
    <source>
        <strain evidence="3">Hildebrandi</strain>
    </source>
</reference>
<organism evidence="3 4">
    <name type="scientific">Nitzschia inconspicua</name>
    <dbReference type="NCBI Taxonomy" id="303405"/>
    <lineage>
        <taxon>Eukaryota</taxon>
        <taxon>Sar</taxon>
        <taxon>Stramenopiles</taxon>
        <taxon>Ochrophyta</taxon>
        <taxon>Bacillariophyta</taxon>
        <taxon>Bacillariophyceae</taxon>
        <taxon>Bacillariophycidae</taxon>
        <taxon>Bacillariales</taxon>
        <taxon>Bacillariaceae</taxon>
        <taxon>Nitzschia</taxon>
    </lineage>
</organism>
<dbReference type="EMBL" id="JAGRRH010000014">
    <property type="protein sequence ID" value="KAG7358442.1"/>
    <property type="molecule type" value="Genomic_DNA"/>
</dbReference>
<feature type="compositionally biased region" description="Low complexity" evidence="2">
    <location>
        <begin position="1550"/>
        <end position="1568"/>
    </location>
</feature>
<comment type="caution">
    <text evidence="3">The sequence shown here is derived from an EMBL/GenBank/DDBJ whole genome shotgun (WGS) entry which is preliminary data.</text>
</comment>
<dbReference type="OrthoDB" id="10686615at2759"/>
<feature type="coiled-coil region" evidence="1">
    <location>
        <begin position="419"/>
        <end position="812"/>
    </location>
</feature>
<keyword evidence="4" id="KW-1185">Reference proteome</keyword>
<feature type="compositionally biased region" description="Basic residues" evidence="2">
    <location>
        <begin position="1570"/>
        <end position="1580"/>
    </location>
</feature>
<accession>A0A9K3LAF9</accession>
<gene>
    <name evidence="3" type="ORF">IV203_015030</name>
</gene>
<feature type="coiled-coil region" evidence="1">
    <location>
        <begin position="1336"/>
        <end position="1384"/>
    </location>
</feature>
<feature type="compositionally biased region" description="Polar residues" evidence="2">
    <location>
        <begin position="1594"/>
        <end position="1607"/>
    </location>
</feature>
<keyword evidence="1" id="KW-0175">Coiled coil</keyword>
<protein>
    <submittedName>
        <fullName evidence="3">Uncharacterized protein</fullName>
    </submittedName>
</protein>